<sequence>MRFHIPSLSIDDRIDALEKTSPRKYRVYSFLWRTIWLGYWFYIVLAIFIVIARFAPNFARHGGLIRGQYSIGYGAVIVIFLGSGLSMQTKQLVENVLHWRAHLTVFLLQFLVTSSIIFGFACAIKRANNPIISEWMLVGLIVTGCCPTTVSSNVVMTRKVDGNVLLTLCEVFLGNLAGAFITPALVQMYCQGEWEFANPANGSTINDVYRNVMKQIGFCVFLPLFCGQVIQNVFPQQTKWFLVTFKFNKVGSFMLLLIMFSSFSTAFYQHAFTSVSHQSIIFICFFNFGIYLFFTAICFIFSRPLFLMYFFKKDPEESTSKVYKFFYRLVRPFYYNRADTVSVLLCGGAKTAALGVTLVSSQYGDHNPHLGELLVPLVLYQAIQVITAGLLTPFMKKWIHAGPDYKQQHQDKSSPCDEETGKPDNNAEVSEELNDDSQGTSEDSYHSNNNSDHSDYNKATSRYHE</sequence>
<feature type="transmembrane region" description="Helical" evidence="2">
    <location>
        <begin position="280"/>
        <end position="302"/>
    </location>
</feature>
<keyword evidence="2" id="KW-0472">Membrane</keyword>
<dbReference type="PANTHER" id="PTHR18640">
    <property type="entry name" value="SOLUTE CARRIER FAMILY 10 MEMBER 7"/>
    <property type="match status" value="1"/>
</dbReference>
<name>A0A1E3NHR8_9ASCO</name>
<feature type="compositionally biased region" description="Basic and acidic residues" evidence="1">
    <location>
        <begin position="406"/>
        <end position="422"/>
    </location>
</feature>
<feature type="transmembrane region" description="Helical" evidence="2">
    <location>
        <begin position="67"/>
        <end position="87"/>
    </location>
</feature>
<dbReference type="OrthoDB" id="188035at2759"/>
<dbReference type="InterPro" id="IPR016833">
    <property type="entry name" value="Put_Na-Bile_cotransptr"/>
</dbReference>
<keyword evidence="2" id="KW-1133">Transmembrane helix</keyword>
<dbReference type="GeneID" id="30179863"/>
<dbReference type="STRING" id="763406.A0A1E3NHR8"/>
<evidence type="ECO:0000313" key="3">
    <source>
        <dbReference type="EMBL" id="ODQ44883.1"/>
    </source>
</evidence>
<gene>
    <name evidence="3" type="ORF">PICMEDRAFT_54292</name>
</gene>
<dbReference type="AlphaFoldDB" id="A0A1E3NHR8"/>
<dbReference type="Proteomes" id="UP000094455">
    <property type="component" value="Unassembled WGS sequence"/>
</dbReference>
<feature type="transmembrane region" description="Helical" evidence="2">
    <location>
        <begin position="250"/>
        <end position="268"/>
    </location>
</feature>
<keyword evidence="2" id="KW-0812">Transmembrane</keyword>
<dbReference type="Pfam" id="PF13593">
    <property type="entry name" value="SBF_like"/>
    <property type="match status" value="1"/>
</dbReference>
<dbReference type="PANTHER" id="PTHR18640:SF5">
    <property type="entry name" value="SODIUM_BILE ACID COTRANSPORTER 7"/>
    <property type="match status" value="1"/>
</dbReference>
<feature type="compositionally biased region" description="Basic and acidic residues" evidence="1">
    <location>
        <begin position="452"/>
        <end position="465"/>
    </location>
</feature>
<reference evidence="3 4" key="1">
    <citation type="journal article" date="2016" name="Proc. Natl. Acad. Sci. U.S.A.">
        <title>Comparative genomics of biotechnologically important yeasts.</title>
        <authorList>
            <person name="Riley R."/>
            <person name="Haridas S."/>
            <person name="Wolfe K.H."/>
            <person name="Lopes M.R."/>
            <person name="Hittinger C.T."/>
            <person name="Goeker M."/>
            <person name="Salamov A.A."/>
            <person name="Wisecaver J.H."/>
            <person name="Long T.M."/>
            <person name="Calvey C.H."/>
            <person name="Aerts A.L."/>
            <person name="Barry K.W."/>
            <person name="Choi C."/>
            <person name="Clum A."/>
            <person name="Coughlan A.Y."/>
            <person name="Deshpande S."/>
            <person name="Douglass A.P."/>
            <person name="Hanson S.J."/>
            <person name="Klenk H.-P."/>
            <person name="LaButti K.M."/>
            <person name="Lapidus A."/>
            <person name="Lindquist E.A."/>
            <person name="Lipzen A.M."/>
            <person name="Meier-Kolthoff J.P."/>
            <person name="Ohm R.A."/>
            <person name="Otillar R.P."/>
            <person name="Pangilinan J.L."/>
            <person name="Peng Y."/>
            <person name="Rokas A."/>
            <person name="Rosa C.A."/>
            <person name="Scheuner C."/>
            <person name="Sibirny A.A."/>
            <person name="Slot J.C."/>
            <person name="Stielow J.B."/>
            <person name="Sun H."/>
            <person name="Kurtzman C.P."/>
            <person name="Blackwell M."/>
            <person name="Grigoriev I.V."/>
            <person name="Jeffries T.W."/>
        </authorList>
    </citation>
    <scope>NUCLEOTIDE SEQUENCE [LARGE SCALE GENOMIC DNA]</scope>
    <source>
        <strain evidence="3 4">NRRL Y-2026</strain>
    </source>
</reference>
<organism evidence="3 4">
    <name type="scientific">Pichia membranifaciens NRRL Y-2026</name>
    <dbReference type="NCBI Taxonomy" id="763406"/>
    <lineage>
        <taxon>Eukaryota</taxon>
        <taxon>Fungi</taxon>
        <taxon>Dikarya</taxon>
        <taxon>Ascomycota</taxon>
        <taxon>Saccharomycotina</taxon>
        <taxon>Pichiomycetes</taxon>
        <taxon>Pichiales</taxon>
        <taxon>Pichiaceae</taxon>
        <taxon>Pichia</taxon>
    </lineage>
</organism>
<dbReference type="GO" id="GO:0005886">
    <property type="term" value="C:plasma membrane"/>
    <property type="evidence" value="ECO:0007669"/>
    <property type="project" value="TreeGrafter"/>
</dbReference>
<feature type="transmembrane region" description="Helical" evidence="2">
    <location>
        <begin position="212"/>
        <end position="230"/>
    </location>
</feature>
<keyword evidence="4" id="KW-1185">Reference proteome</keyword>
<dbReference type="RefSeq" id="XP_019015996.1">
    <property type="nucleotide sequence ID" value="XM_019163176.1"/>
</dbReference>
<evidence type="ECO:0000256" key="1">
    <source>
        <dbReference type="SAM" id="MobiDB-lite"/>
    </source>
</evidence>
<dbReference type="EMBL" id="KV454005">
    <property type="protein sequence ID" value="ODQ44883.1"/>
    <property type="molecule type" value="Genomic_DNA"/>
</dbReference>
<accession>A0A1E3NHR8</accession>
<feature type="transmembrane region" description="Helical" evidence="2">
    <location>
        <begin position="135"/>
        <end position="156"/>
    </location>
</feature>
<proteinExistence type="predicted"/>
<dbReference type="Gene3D" id="1.20.1530.20">
    <property type="match status" value="1"/>
</dbReference>
<dbReference type="InterPro" id="IPR038770">
    <property type="entry name" value="Na+/solute_symporter_sf"/>
</dbReference>
<feature type="transmembrane region" description="Helical" evidence="2">
    <location>
        <begin position="35"/>
        <end position="55"/>
    </location>
</feature>
<feature type="transmembrane region" description="Helical" evidence="2">
    <location>
        <begin position="373"/>
        <end position="391"/>
    </location>
</feature>
<feature type="transmembrane region" description="Helical" evidence="2">
    <location>
        <begin position="99"/>
        <end position="123"/>
    </location>
</feature>
<feature type="region of interest" description="Disordered" evidence="1">
    <location>
        <begin position="406"/>
        <end position="465"/>
    </location>
</feature>
<feature type="transmembrane region" description="Helical" evidence="2">
    <location>
        <begin position="162"/>
        <end position="186"/>
    </location>
</feature>
<evidence type="ECO:0000256" key="2">
    <source>
        <dbReference type="SAM" id="Phobius"/>
    </source>
</evidence>
<evidence type="ECO:0000313" key="4">
    <source>
        <dbReference type="Proteomes" id="UP000094455"/>
    </source>
</evidence>
<protein>
    <submittedName>
        <fullName evidence="3">Uncharacterized protein</fullName>
    </submittedName>
</protein>